<feature type="region of interest" description="Disordered" evidence="2">
    <location>
        <begin position="137"/>
        <end position="185"/>
    </location>
</feature>
<evidence type="ECO:0000259" key="4">
    <source>
        <dbReference type="Pfam" id="PF10342"/>
    </source>
</evidence>
<feature type="domain" description="Yeast cell wall synthesis Kre9/Knh1-like N-terminal" evidence="4">
    <location>
        <begin position="38"/>
        <end position="131"/>
    </location>
</feature>
<feature type="compositionally biased region" description="Pro residues" evidence="2">
    <location>
        <begin position="139"/>
        <end position="154"/>
    </location>
</feature>
<reference evidence="6" key="2">
    <citation type="submission" date="2015-01" db="EMBL/GenBank/DDBJ databases">
        <title>Evolutionary Origins and Diversification of the Mycorrhizal Mutualists.</title>
        <authorList>
            <consortium name="DOE Joint Genome Institute"/>
            <consortium name="Mycorrhizal Genomics Consortium"/>
            <person name="Kohler A."/>
            <person name="Kuo A."/>
            <person name="Nagy L.G."/>
            <person name="Floudas D."/>
            <person name="Copeland A."/>
            <person name="Barry K.W."/>
            <person name="Cichocki N."/>
            <person name="Veneault-Fourrey C."/>
            <person name="LaButti K."/>
            <person name="Lindquist E.A."/>
            <person name="Lipzen A."/>
            <person name="Lundell T."/>
            <person name="Morin E."/>
            <person name="Murat C."/>
            <person name="Riley R."/>
            <person name="Ohm R."/>
            <person name="Sun H."/>
            <person name="Tunlid A."/>
            <person name="Henrissat B."/>
            <person name="Grigoriev I.V."/>
            <person name="Hibbett D.S."/>
            <person name="Martin F."/>
        </authorList>
    </citation>
    <scope>NUCLEOTIDE SEQUENCE [LARGE SCALE GENOMIC DNA]</scope>
    <source>
        <strain evidence="6">Marx 270</strain>
    </source>
</reference>
<feature type="signal peptide" evidence="3">
    <location>
        <begin position="1"/>
        <end position="32"/>
    </location>
</feature>
<organism evidence="5 6">
    <name type="scientific">Pisolithus tinctorius Marx 270</name>
    <dbReference type="NCBI Taxonomy" id="870435"/>
    <lineage>
        <taxon>Eukaryota</taxon>
        <taxon>Fungi</taxon>
        <taxon>Dikarya</taxon>
        <taxon>Basidiomycota</taxon>
        <taxon>Agaricomycotina</taxon>
        <taxon>Agaricomycetes</taxon>
        <taxon>Agaricomycetidae</taxon>
        <taxon>Boletales</taxon>
        <taxon>Sclerodermatineae</taxon>
        <taxon>Pisolithaceae</taxon>
        <taxon>Pisolithus</taxon>
    </lineage>
</organism>
<accession>A0A0C3PRZ6</accession>
<dbReference type="Proteomes" id="UP000054217">
    <property type="component" value="Unassembled WGS sequence"/>
</dbReference>
<gene>
    <name evidence="5" type="ORF">M404DRAFT_994544</name>
</gene>
<evidence type="ECO:0000313" key="6">
    <source>
        <dbReference type="Proteomes" id="UP000054217"/>
    </source>
</evidence>
<proteinExistence type="predicted"/>
<evidence type="ECO:0000313" key="5">
    <source>
        <dbReference type="EMBL" id="KIO11866.1"/>
    </source>
</evidence>
<dbReference type="STRING" id="870435.A0A0C3PRZ6"/>
<reference evidence="5 6" key="1">
    <citation type="submission" date="2014-04" db="EMBL/GenBank/DDBJ databases">
        <authorList>
            <consortium name="DOE Joint Genome Institute"/>
            <person name="Kuo A."/>
            <person name="Kohler A."/>
            <person name="Costa M.D."/>
            <person name="Nagy L.G."/>
            <person name="Floudas D."/>
            <person name="Copeland A."/>
            <person name="Barry K.W."/>
            <person name="Cichocki N."/>
            <person name="Veneault-Fourrey C."/>
            <person name="LaButti K."/>
            <person name="Lindquist E.A."/>
            <person name="Lipzen A."/>
            <person name="Lundell T."/>
            <person name="Morin E."/>
            <person name="Murat C."/>
            <person name="Sun H."/>
            <person name="Tunlid A."/>
            <person name="Henrissat B."/>
            <person name="Grigoriev I.V."/>
            <person name="Hibbett D.S."/>
            <person name="Martin F."/>
            <person name="Nordberg H.P."/>
            <person name="Cantor M.N."/>
            <person name="Hua S.X."/>
        </authorList>
    </citation>
    <scope>NUCLEOTIDE SEQUENCE [LARGE SCALE GENOMIC DNA]</scope>
    <source>
        <strain evidence="5 6">Marx 270</strain>
    </source>
</reference>
<protein>
    <recommendedName>
        <fullName evidence="4">Yeast cell wall synthesis Kre9/Knh1-like N-terminal domain-containing protein</fullName>
    </recommendedName>
</protein>
<dbReference type="AlphaFoldDB" id="A0A0C3PRZ6"/>
<dbReference type="EMBL" id="KN831949">
    <property type="protein sequence ID" value="KIO11866.1"/>
    <property type="molecule type" value="Genomic_DNA"/>
</dbReference>
<name>A0A0C3PRZ6_PISTI</name>
<feature type="chain" id="PRO_5002168135" description="Yeast cell wall synthesis Kre9/Knh1-like N-terminal domain-containing protein" evidence="3">
    <location>
        <begin position="33"/>
        <end position="275"/>
    </location>
</feature>
<evidence type="ECO:0000256" key="3">
    <source>
        <dbReference type="SAM" id="SignalP"/>
    </source>
</evidence>
<dbReference type="InterPro" id="IPR018466">
    <property type="entry name" value="Kre9/Knh1-like_N"/>
</dbReference>
<keyword evidence="1 3" id="KW-0732">Signal</keyword>
<keyword evidence="6" id="KW-1185">Reference proteome</keyword>
<evidence type="ECO:0000256" key="2">
    <source>
        <dbReference type="SAM" id="MobiDB-lite"/>
    </source>
</evidence>
<dbReference type="InParanoid" id="A0A0C3PRZ6"/>
<dbReference type="Pfam" id="PF10342">
    <property type="entry name" value="Kre9_KNH"/>
    <property type="match status" value="1"/>
</dbReference>
<dbReference type="OrthoDB" id="3250770at2759"/>
<dbReference type="HOGENOM" id="CLU_1001561_0_0_1"/>
<feature type="non-terminal residue" evidence="5">
    <location>
        <position position="1"/>
    </location>
</feature>
<sequence>MVSTTARRTFSFLPPLLFVVISFNLLFPLVSANIFPTTPVQSTVWLAGQPAVVTWSDDGTIPTADMMGPMVIELWENMSTFVGTLASNVNAKAGSAQVTAPTNVKDNTKYTVCFVVLEPLQLTVYSGDFTIAPAAAAAPNPPAPATPSPAPIPPSASAVSAGSTPSGVPPVPGSGKGPIGALPPVPTDPNTAAALALANWSAIATAMSGLAPTTNGTLLNMTALSATNGSVPLAPHPNGHTRGSANGASGKFGVKYDFTIMFTISLASAGVFMIM</sequence>
<evidence type="ECO:0000256" key="1">
    <source>
        <dbReference type="ARBA" id="ARBA00022729"/>
    </source>
</evidence>
<feature type="compositionally biased region" description="Low complexity" evidence="2">
    <location>
        <begin position="155"/>
        <end position="166"/>
    </location>
</feature>